<keyword evidence="1" id="KW-0472">Membrane</keyword>
<dbReference type="Proteomes" id="UP000326924">
    <property type="component" value="Unassembled WGS sequence"/>
</dbReference>
<proteinExistence type="predicted"/>
<keyword evidence="3" id="KW-1185">Reference proteome</keyword>
<sequence>MRFFGRSILLRGEVEFGMAYWVSVCLSVCLSVFFFFYDFILGFHFNDDDGSFTKLPGTRHGGTEEICKIYVRILLSIPPLDMESEEYSTCLLLFPRGPVAFFPRVQLGRRSGGLFRPRQIRSPVMIRYMDGETTGRLISDHPCARWLTTAGS</sequence>
<evidence type="ECO:0000256" key="1">
    <source>
        <dbReference type="SAM" id="Phobius"/>
    </source>
</evidence>
<feature type="transmembrane region" description="Helical" evidence="1">
    <location>
        <begin position="20"/>
        <end position="45"/>
    </location>
</feature>
<dbReference type="AlphaFoldDB" id="A0A5J5F7L5"/>
<evidence type="ECO:0000313" key="2">
    <source>
        <dbReference type="EMBL" id="KAA8912993.1"/>
    </source>
</evidence>
<accession>A0A5J5F7L5</accession>
<evidence type="ECO:0000313" key="3">
    <source>
        <dbReference type="Proteomes" id="UP000326924"/>
    </source>
</evidence>
<keyword evidence="1" id="KW-0812">Transmembrane</keyword>
<keyword evidence="1" id="KW-1133">Transmembrane helix</keyword>
<dbReference type="InParanoid" id="A0A5J5F7L5"/>
<reference evidence="2 3" key="1">
    <citation type="submission" date="2019-09" db="EMBL/GenBank/DDBJ databases">
        <title>Draft genome of the ectomycorrhizal ascomycete Sphaerosporella brunnea.</title>
        <authorList>
            <consortium name="DOE Joint Genome Institute"/>
            <person name="Benucci G.M."/>
            <person name="Marozzi G."/>
            <person name="Antonielli L."/>
            <person name="Sanchez S."/>
            <person name="Marco P."/>
            <person name="Wang X."/>
            <person name="Falini L.B."/>
            <person name="Barry K."/>
            <person name="Haridas S."/>
            <person name="Lipzen A."/>
            <person name="Labutti K."/>
            <person name="Grigoriev I.V."/>
            <person name="Murat C."/>
            <person name="Martin F."/>
            <person name="Albertini E."/>
            <person name="Donnini D."/>
            <person name="Bonito G."/>
        </authorList>
    </citation>
    <scope>NUCLEOTIDE SEQUENCE [LARGE SCALE GENOMIC DNA]</scope>
    <source>
        <strain evidence="2 3">Sb_GMNB300</strain>
    </source>
</reference>
<comment type="caution">
    <text evidence="2">The sequence shown here is derived from an EMBL/GenBank/DDBJ whole genome shotgun (WGS) entry which is preliminary data.</text>
</comment>
<gene>
    <name evidence="2" type="ORF">FN846DRAFT_202464</name>
</gene>
<protein>
    <submittedName>
        <fullName evidence="2">Uncharacterized protein</fullName>
    </submittedName>
</protein>
<dbReference type="EMBL" id="VXIS01000018">
    <property type="protein sequence ID" value="KAA8912993.1"/>
    <property type="molecule type" value="Genomic_DNA"/>
</dbReference>
<name>A0A5J5F7L5_9PEZI</name>
<organism evidence="2 3">
    <name type="scientific">Sphaerosporella brunnea</name>
    <dbReference type="NCBI Taxonomy" id="1250544"/>
    <lineage>
        <taxon>Eukaryota</taxon>
        <taxon>Fungi</taxon>
        <taxon>Dikarya</taxon>
        <taxon>Ascomycota</taxon>
        <taxon>Pezizomycotina</taxon>
        <taxon>Pezizomycetes</taxon>
        <taxon>Pezizales</taxon>
        <taxon>Pyronemataceae</taxon>
        <taxon>Sphaerosporella</taxon>
    </lineage>
</organism>